<dbReference type="SUPFAM" id="SSF53187">
    <property type="entry name" value="Zn-dependent exopeptidases"/>
    <property type="match status" value="1"/>
</dbReference>
<evidence type="ECO:0000256" key="4">
    <source>
        <dbReference type="ARBA" id="ARBA00022801"/>
    </source>
</evidence>
<dbReference type="InterPro" id="IPR011356">
    <property type="entry name" value="Leucine_aapep/pepB"/>
</dbReference>
<evidence type="ECO:0000256" key="7">
    <source>
        <dbReference type="ARBA" id="ARBA00050021"/>
    </source>
</evidence>
<dbReference type="InterPro" id="IPR000819">
    <property type="entry name" value="Peptidase_M17_C"/>
</dbReference>
<name>A0ABN3X2G0_STRTU</name>
<dbReference type="Gene3D" id="3.40.630.10">
    <property type="entry name" value="Zn peptidases"/>
    <property type="match status" value="1"/>
</dbReference>
<comment type="function">
    <text evidence="6">Presumably involved in the processing and regular turnover of intracellular proteins. Catalyzes the removal of unsubstituted N-terminal amino acids from various peptides.</text>
</comment>
<dbReference type="PANTHER" id="PTHR11963:SF23">
    <property type="entry name" value="CYTOSOL AMINOPEPTIDASE"/>
    <property type="match status" value="1"/>
</dbReference>
<feature type="domain" description="Cytosol aminopeptidase" evidence="10">
    <location>
        <begin position="3"/>
        <end position="58"/>
    </location>
</feature>
<gene>
    <name evidence="11" type="ORF">GCM10020221_31580</name>
</gene>
<dbReference type="PANTHER" id="PTHR11963">
    <property type="entry name" value="LEUCINE AMINOPEPTIDASE-RELATED"/>
    <property type="match status" value="1"/>
</dbReference>
<dbReference type="EMBL" id="BAAAXZ010000119">
    <property type="protein sequence ID" value="GAA2933517.1"/>
    <property type="molecule type" value="Genomic_DNA"/>
</dbReference>
<keyword evidence="2" id="KW-0031">Aminopeptidase</keyword>
<evidence type="ECO:0000256" key="8">
    <source>
        <dbReference type="ARBA" id="ARBA00050061"/>
    </source>
</evidence>
<evidence type="ECO:0000256" key="1">
    <source>
        <dbReference type="ARBA" id="ARBA00009528"/>
    </source>
</evidence>
<dbReference type="Pfam" id="PF00883">
    <property type="entry name" value="Peptidase_M17"/>
    <property type="match status" value="1"/>
</dbReference>
<keyword evidence="3" id="KW-0645">Protease</keyword>
<evidence type="ECO:0000256" key="6">
    <source>
        <dbReference type="ARBA" id="ARBA00049972"/>
    </source>
</evidence>
<evidence type="ECO:0000256" key="2">
    <source>
        <dbReference type="ARBA" id="ARBA00022438"/>
    </source>
</evidence>
<evidence type="ECO:0000313" key="12">
    <source>
        <dbReference type="Proteomes" id="UP001501102"/>
    </source>
</evidence>
<proteinExistence type="inferred from homology"/>
<reference evidence="11 12" key="1">
    <citation type="journal article" date="2019" name="Int. J. Syst. Evol. Microbiol.">
        <title>The Global Catalogue of Microorganisms (GCM) 10K type strain sequencing project: providing services to taxonomists for standard genome sequencing and annotation.</title>
        <authorList>
            <consortium name="The Broad Institute Genomics Platform"/>
            <consortium name="The Broad Institute Genome Sequencing Center for Infectious Disease"/>
            <person name="Wu L."/>
            <person name="Ma J."/>
        </authorList>
    </citation>
    <scope>NUCLEOTIDE SEQUENCE [LARGE SCALE GENOMIC DNA]</scope>
    <source>
        <strain evidence="11 12">JCM 4087</strain>
    </source>
</reference>
<feature type="compositionally biased region" description="Low complexity" evidence="9">
    <location>
        <begin position="70"/>
        <end position="79"/>
    </location>
</feature>
<accession>A0ABN3X2G0</accession>
<evidence type="ECO:0000256" key="5">
    <source>
        <dbReference type="ARBA" id="ARBA00033172"/>
    </source>
</evidence>
<comment type="similarity">
    <text evidence="1">Belongs to the peptidase M17 family.</text>
</comment>
<comment type="caution">
    <text evidence="11">The sequence shown here is derived from an EMBL/GenBank/DDBJ whole genome shotgun (WGS) entry which is preliminary data.</text>
</comment>
<evidence type="ECO:0000256" key="3">
    <source>
        <dbReference type="ARBA" id="ARBA00022670"/>
    </source>
</evidence>
<evidence type="ECO:0000313" key="11">
    <source>
        <dbReference type="EMBL" id="GAA2933517.1"/>
    </source>
</evidence>
<feature type="region of interest" description="Disordered" evidence="9">
    <location>
        <begin position="65"/>
        <end position="90"/>
    </location>
</feature>
<keyword evidence="4" id="KW-0378">Hydrolase</keyword>
<sequence>MPAELRKTMDSPVADIANMGVRNGGGLIAGLFLQEFVGEGITWAHLDIAGPAFHESAAVRLHPEGWNRLGGADAGPPRGADGRGRPGLTG</sequence>
<evidence type="ECO:0000259" key="10">
    <source>
        <dbReference type="Pfam" id="PF00883"/>
    </source>
</evidence>
<dbReference type="Proteomes" id="UP001501102">
    <property type="component" value="Unassembled WGS sequence"/>
</dbReference>
<protein>
    <recommendedName>
        <fullName evidence="7">Probable cytosol aminopeptidase</fullName>
    </recommendedName>
    <alternativeName>
        <fullName evidence="8">Leucine aminopeptidase</fullName>
    </alternativeName>
    <alternativeName>
        <fullName evidence="5">Leucyl aminopeptidase</fullName>
    </alternativeName>
</protein>
<organism evidence="11 12">
    <name type="scientific">Streptomyces thioluteus</name>
    <dbReference type="NCBI Taxonomy" id="66431"/>
    <lineage>
        <taxon>Bacteria</taxon>
        <taxon>Bacillati</taxon>
        <taxon>Actinomycetota</taxon>
        <taxon>Actinomycetes</taxon>
        <taxon>Kitasatosporales</taxon>
        <taxon>Streptomycetaceae</taxon>
        <taxon>Streptomyces</taxon>
    </lineage>
</organism>
<evidence type="ECO:0000256" key="9">
    <source>
        <dbReference type="SAM" id="MobiDB-lite"/>
    </source>
</evidence>
<keyword evidence="12" id="KW-1185">Reference proteome</keyword>